<sequence>MAKPPKALNLRFPDPAQHAAIEAAARQEGMSMQEYILSAAYARATAVESAFLSAFGKSKERSGDAFRAVDDLDPAPGQREAERRALRDLDGRGQGHAA</sequence>
<gene>
    <name evidence="3" type="ORF">OFY01_16720</name>
</gene>
<dbReference type="Proteomes" id="UP001163064">
    <property type="component" value="Unassembled WGS sequence"/>
</dbReference>
<comment type="caution">
    <text evidence="3">The sequence shown here is derived from an EMBL/GenBank/DDBJ whole genome shotgun (WGS) entry which is preliminary data.</text>
</comment>
<feature type="region of interest" description="Disordered" evidence="2">
    <location>
        <begin position="59"/>
        <end position="98"/>
    </location>
</feature>
<dbReference type="EMBL" id="JAPHNL010000190">
    <property type="protein sequence ID" value="MCX3061371.1"/>
    <property type="molecule type" value="Genomic_DNA"/>
</dbReference>
<dbReference type="RefSeq" id="WP_266600677.1">
    <property type="nucleotide sequence ID" value="NZ_JAPHNL010000190.1"/>
</dbReference>
<evidence type="ECO:0000313" key="4">
    <source>
        <dbReference type="Proteomes" id="UP001163064"/>
    </source>
</evidence>
<accession>A0ABT3TWF1</accession>
<reference evidence="3" key="1">
    <citation type="submission" date="2022-10" db="EMBL/GenBank/DDBJ databases">
        <title>Streptomyces beihaiensis sp. nov., a chitin degrading actinobacterium, isolated from shrimp pond soil.</title>
        <authorList>
            <person name="Xie J."/>
            <person name="Shen N."/>
        </authorList>
    </citation>
    <scope>NUCLEOTIDE SEQUENCE</scope>
    <source>
        <strain evidence="3">GXMU-J5</strain>
    </source>
</reference>
<keyword evidence="1" id="KW-1277">Toxin-antitoxin system</keyword>
<organism evidence="3 4">
    <name type="scientific">Streptomyces beihaiensis</name>
    <dbReference type="NCBI Taxonomy" id="2984495"/>
    <lineage>
        <taxon>Bacteria</taxon>
        <taxon>Bacillati</taxon>
        <taxon>Actinomycetota</taxon>
        <taxon>Actinomycetes</taxon>
        <taxon>Kitasatosporales</taxon>
        <taxon>Streptomycetaceae</taxon>
        <taxon>Streptomyces</taxon>
    </lineage>
</organism>
<evidence type="ECO:0000256" key="2">
    <source>
        <dbReference type="SAM" id="MobiDB-lite"/>
    </source>
</evidence>
<name>A0ABT3TWF1_9ACTN</name>
<evidence type="ECO:0000313" key="3">
    <source>
        <dbReference type="EMBL" id="MCX3061371.1"/>
    </source>
</evidence>
<protein>
    <submittedName>
        <fullName evidence="3">DUF1778 domain-containing protein</fullName>
    </submittedName>
</protein>
<feature type="compositionally biased region" description="Basic and acidic residues" evidence="2">
    <location>
        <begin position="59"/>
        <end position="70"/>
    </location>
</feature>
<dbReference type="Gene3D" id="1.20.5.780">
    <property type="entry name" value="Single helix bin"/>
    <property type="match status" value="1"/>
</dbReference>
<feature type="compositionally biased region" description="Basic and acidic residues" evidence="2">
    <location>
        <begin position="79"/>
        <end position="98"/>
    </location>
</feature>
<dbReference type="InterPro" id="IPR014795">
    <property type="entry name" value="TacA_1-like"/>
</dbReference>
<keyword evidence="4" id="KW-1185">Reference proteome</keyword>
<evidence type="ECO:0000256" key="1">
    <source>
        <dbReference type="ARBA" id="ARBA00022649"/>
    </source>
</evidence>
<dbReference type="Pfam" id="PF08681">
    <property type="entry name" value="TacA1"/>
    <property type="match status" value="1"/>
</dbReference>
<proteinExistence type="predicted"/>